<dbReference type="RefSeq" id="XP_019011182.2">
    <property type="nucleotide sequence ID" value="XM_019156224.2"/>
</dbReference>
<proteinExistence type="predicted"/>
<accession>A0AAJ8L4C8</accession>
<dbReference type="EMBL" id="CP144523">
    <property type="protein sequence ID" value="WWC69989.1"/>
    <property type="molecule type" value="Genomic_DNA"/>
</dbReference>
<gene>
    <name evidence="1" type="ORF">I206_103933</name>
</gene>
<reference evidence="1" key="1">
    <citation type="submission" date="2013-07" db="EMBL/GenBank/DDBJ databases">
        <authorList>
            <consortium name="The Broad Institute Genome Sequencing Platform"/>
            <person name="Cuomo C."/>
            <person name="Litvintseva A."/>
            <person name="Chen Y."/>
            <person name="Heitman J."/>
            <person name="Sun S."/>
            <person name="Springer D."/>
            <person name="Dromer F."/>
            <person name="Young S.K."/>
            <person name="Zeng Q."/>
            <person name="Gargeya S."/>
            <person name="Fitzgerald M."/>
            <person name="Abouelleil A."/>
            <person name="Alvarado L."/>
            <person name="Berlin A.M."/>
            <person name="Chapman S.B."/>
            <person name="Dewar J."/>
            <person name="Goldberg J."/>
            <person name="Griggs A."/>
            <person name="Gujja S."/>
            <person name="Hansen M."/>
            <person name="Howarth C."/>
            <person name="Imamovic A."/>
            <person name="Larimer J."/>
            <person name="McCowan C."/>
            <person name="Murphy C."/>
            <person name="Pearson M."/>
            <person name="Priest M."/>
            <person name="Roberts A."/>
            <person name="Saif S."/>
            <person name="Shea T."/>
            <person name="Sykes S."/>
            <person name="Wortman J."/>
            <person name="Nusbaum C."/>
            <person name="Birren B."/>
        </authorList>
    </citation>
    <scope>NUCLEOTIDE SEQUENCE</scope>
    <source>
        <strain evidence="1">CBS 10737</strain>
    </source>
</reference>
<reference evidence="1" key="2">
    <citation type="submission" date="2024-02" db="EMBL/GenBank/DDBJ databases">
        <title>Comparative genomics of Cryptococcus and Kwoniella reveals pathogenesis evolution and contrasting modes of karyotype evolution via chromosome fusion or intercentromeric recombination.</title>
        <authorList>
            <person name="Coelho M.A."/>
            <person name="David-Palma M."/>
            <person name="Shea T."/>
            <person name="Bowers K."/>
            <person name="McGinley-Smith S."/>
            <person name="Mohammad A.W."/>
            <person name="Gnirke A."/>
            <person name="Yurkov A.M."/>
            <person name="Nowrousian M."/>
            <person name="Sun S."/>
            <person name="Cuomo C.A."/>
            <person name="Heitman J."/>
        </authorList>
    </citation>
    <scope>NUCLEOTIDE SEQUENCE</scope>
    <source>
        <strain evidence="1">CBS 10737</strain>
    </source>
</reference>
<protein>
    <submittedName>
        <fullName evidence="1">Uncharacterized protein</fullName>
    </submittedName>
</protein>
<dbReference type="Proteomes" id="UP000094020">
    <property type="component" value="Chromosome 5"/>
</dbReference>
<dbReference type="GeneID" id="30172863"/>
<organism evidence="1 2">
    <name type="scientific">Kwoniella pini CBS 10737</name>
    <dbReference type="NCBI Taxonomy" id="1296096"/>
    <lineage>
        <taxon>Eukaryota</taxon>
        <taxon>Fungi</taxon>
        <taxon>Dikarya</taxon>
        <taxon>Basidiomycota</taxon>
        <taxon>Agaricomycotina</taxon>
        <taxon>Tremellomycetes</taxon>
        <taxon>Tremellales</taxon>
        <taxon>Cryptococcaceae</taxon>
        <taxon>Kwoniella</taxon>
    </lineage>
</organism>
<dbReference type="KEGG" id="kpin:30172863"/>
<keyword evidence="2" id="KW-1185">Reference proteome</keyword>
<dbReference type="AlphaFoldDB" id="A0AAJ8L4C8"/>
<sequence length="364" mass="42325">MKPSDLNDKLESPALNILETLAKENEIVFRIYTENSNSPLIWTGKSKTSGFSSPNYHLSLLTPKSYKSLFNYSNCNPINYKNDSNENENENEIKWGNKGYKLISKKNEINQPGIYLQHTILDHILNKSKQTCLLNYLPPTIEETKQGYFQDELTPWISTSNNLFWIIWEIIRILSIDKRKNLNYIENVKLAIIRHPISSTRQSFSQFQSNIPNDISKIHFEQEEETFNFPSEIWIKPTSIRIPITYPGQISLSLKESYEASRKAAFVCGEILFYGRIWAENVICVLEWTRETTPFELPSNLFQSEVNPTTRKSSVKHSGGKEKVPKWIDQLVWDPKIDEYLTALQKVKLNSLNGQWVSPFYHFS</sequence>
<evidence type="ECO:0000313" key="1">
    <source>
        <dbReference type="EMBL" id="WWC69989.1"/>
    </source>
</evidence>
<evidence type="ECO:0000313" key="2">
    <source>
        <dbReference type="Proteomes" id="UP000094020"/>
    </source>
</evidence>
<name>A0AAJ8L4C8_9TREE</name>